<keyword evidence="3" id="KW-1185">Reference proteome</keyword>
<keyword evidence="1" id="KW-1133">Transmembrane helix</keyword>
<evidence type="ECO:0008006" key="4">
    <source>
        <dbReference type="Google" id="ProtNLM"/>
    </source>
</evidence>
<dbReference type="RefSeq" id="WP_193639137.1">
    <property type="nucleotide sequence ID" value="NZ_JADCSA010000016.1"/>
</dbReference>
<name>A0ABR9RW36_9ACTN</name>
<feature type="transmembrane region" description="Helical" evidence="1">
    <location>
        <begin position="21"/>
        <end position="37"/>
    </location>
</feature>
<feature type="transmembrane region" description="Helical" evidence="1">
    <location>
        <begin position="43"/>
        <end position="63"/>
    </location>
</feature>
<comment type="caution">
    <text evidence="2">The sequence shown here is derived from an EMBL/GenBank/DDBJ whole genome shotgun (WGS) entry which is preliminary data.</text>
</comment>
<evidence type="ECO:0000313" key="3">
    <source>
        <dbReference type="Proteomes" id="UP000756387"/>
    </source>
</evidence>
<accession>A0ABR9RW36</accession>
<sequence>MGKDEGTDPQTARTPRRATPVASVVMVLVGGLVWFFLHNLSPLHPVVSVLVAAAVGLVVGFVAQEVAARRRR</sequence>
<protein>
    <recommendedName>
        <fullName evidence="4">LapA family protein</fullName>
    </recommendedName>
</protein>
<dbReference type="Proteomes" id="UP000756387">
    <property type="component" value="Unassembled WGS sequence"/>
</dbReference>
<keyword evidence="1" id="KW-0812">Transmembrane</keyword>
<gene>
    <name evidence="2" type="ORF">IEQ44_14250</name>
</gene>
<proteinExistence type="predicted"/>
<organism evidence="2 3">
    <name type="scientific">Nocardioides malaquae</name>
    <dbReference type="NCBI Taxonomy" id="2773426"/>
    <lineage>
        <taxon>Bacteria</taxon>
        <taxon>Bacillati</taxon>
        <taxon>Actinomycetota</taxon>
        <taxon>Actinomycetes</taxon>
        <taxon>Propionibacteriales</taxon>
        <taxon>Nocardioidaceae</taxon>
        <taxon>Nocardioides</taxon>
    </lineage>
</organism>
<dbReference type="EMBL" id="JADCSA010000016">
    <property type="protein sequence ID" value="MBE7325810.1"/>
    <property type="molecule type" value="Genomic_DNA"/>
</dbReference>
<evidence type="ECO:0000256" key="1">
    <source>
        <dbReference type="SAM" id="Phobius"/>
    </source>
</evidence>
<evidence type="ECO:0000313" key="2">
    <source>
        <dbReference type="EMBL" id="MBE7325810.1"/>
    </source>
</evidence>
<reference evidence="2 3" key="1">
    <citation type="submission" date="2020-10" db="EMBL/GenBank/DDBJ databases">
        <title>Nocardioides sp. isolated from sludge.</title>
        <authorList>
            <person name="Zhang X."/>
        </authorList>
    </citation>
    <scope>NUCLEOTIDE SEQUENCE [LARGE SCALE GENOMIC DNA]</scope>
    <source>
        <strain evidence="2 3">Y6</strain>
    </source>
</reference>
<keyword evidence="1" id="KW-0472">Membrane</keyword>